<dbReference type="Gene3D" id="3.40.109.10">
    <property type="entry name" value="NADH Oxidase"/>
    <property type="match status" value="1"/>
</dbReference>
<evidence type="ECO:0000313" key="3">
    <source>
        <dbReference type="Proteomes" id="UP000680020"/>
    </source>
</evidence>
<dbReference type="SUPFAM" id="SSF55469">
    <property type="entry name" value="FMN-dependent nitroreductase-like"/>
    <property type="match status" value="1"/>
</dbReference>
<dbReference type="InterPro" id="IPR000415">
    <property type="entry name" value="Nitroreductase-like"/>
</dbReference>
<dbReference type="GO" id="GO:0016491">
    <property type="term" value="F:oxidoreductase activity"/>
    <property type="evidence" value="ECO:0007669"/>
    <property type="project" value="InterPro"/>
</dbReference>
<dbReference type="PANTHER" id="PTHR43821">
    <property type="entry name" value="NAD(P)H NITROREDUCTASE YDJA-RELATED"/>
    <property type="match status" value="1"/>
</dbReference>
<dbReference type="Pfam" id="PF00881">
    <property type="entry name" value="Nitroreductase"/>
    <property type="match status" value="1"/>
</dbReference>
<dbReference type="EMBL" id="JAGIBU010000001">
    <property type="protein sequence ID" value="MBS7824174.1"/>
    <property type="molecule type" value="Genomic_DNA"/>
</dbReference>
<dbReference type="PANTHER" id="PTHR43821:SF1">
    <property type="entry name" value="NAD(P)H NITROREDUCTASE YDJA-RELATED"/>
    <property type="match status" value="1"/>
</dbReference>
<evidence type="ECO:0000313" key="2">
    <source>
        <dbReference type="EMBL" id="MBS7824174.1"/>
    </source>
</evidence>
<name>A0AB35BVC1_9GAMM</name>
<dbReference type="Proteomes" id="UP000680020">
    <property type="component" value="Unassembled WGS sequence"/>
</dbReference>
<comment type="caution">
    <text evidence="2">The sequence shown here is derived from an EMBL/GenBank/DDBJ whole genome shotgun (WGS) entry which is preliminary data.</text>
</comment>
<gene>
    <name evidence="2" type="ORF">J7561_03005</name>
</gene>
<organism evidence="2 3">
    <name type="scientific">Wohlfahrtiimonas chitiniclastica</name>
    <dbReference type="NCBI Taxonomy" id="400946"/>
    <lineage>
        <taxon>Bacteria</taxon>
        <taxon>Pseudomonadati</taxon>
        <taxon>Pseudomonadota</taxon>
        <taxon>Gammaproteobacteria</taxon>
        <taxon>Cardiobacteriales</taxon>
        <taxon>Ignatzschineriaceae</taxon>
        <taxon>Wohlfahrtiimonas</taxon>
    </lineage>
</organism>
<proteinExistence type="predicted"/>
<sequence>MSIQEIVTKRRTIHHYKPVAVDESIIDEALRLVVHAPNHHLTFPYHFYKVKGDVRSALLQYAYDSFAVKSKETADQKIQKWSNIPGWLLVTQKRGAEPKVTKEDYATISIAMYILMLALDEHGIGSKWSTASLFETEKWYKICGVDADKEEIVGMLWYGYADKEPKTFARPSMDQYCSTLE</sequence>
<dbReference type="AlphaFoldDB" id="A0AB35BVC1"/>
<protein>
    <submittedName>
        <fullName evidence="2">Nitroreductase family protein</fullName>
    </submittedName>
</protein>
<dbReference type="InterPro" id="IPR029479">
    <property type="entry name" value="Nitroreductase"/>
</dbReference>
<evidence type="ECO:0000259" key="1">
    <source>
        <dbReference type="Pfam" id="PF00881"/>
    </source>
</evidence>
<dbReference type="InterPro" id="IPR052530">
    <property type="entry name" value="NAD(P)H_nitroreductase"/>
</dbReference>
<dbReference type="RefSeq" id="WP_213403468.1">
    <property type="nucleotide sequence ID" value="NZ_JAGIBT010000004.1"/>
</dbReference>
<reference evidence="2" key="1">
    <citation type="submission" date="2021-03" db="EMBL/GenBank/DDBJ databases">
        <title>Identification and antibiotic profiling of Wohlfahrtiimonas chitiniclastica, an underestimated human pathogen.</title>
        <authorList>
            <person name="Kopf A."/>
            <person name="Bunk B."/>
            <person name="Coldewey S."/>
            <person name="Gunzer F."/>
            <person name="Riedel T."/>
            <person name="Schroettner P."/>
        </authorList>
    </citation>
    <scope>NUCLEOTIDE SEQUENCE</scope>
    <source>
        <strain evidence="2">DSM 100917</strain>
    </source>
</reference>
<feature type="domain" description="Nitroreductase" evidence="1">
    <location>
        <begin position="8"/>
        <end position="160"/>
    </location>
</feature>
<accession>A0AB35BVC1</accession>